<feature type="compositionally biased region" description="Basic and acidic residues" evidence="1">
    <location>
        <begin position="141"/>
        <end position="178"/>
    </location>
</feature>
<feature type="compositionally biased region" description="Basic and acidic residues" evidence="1">
    <location>
        <begin position="79"/>
        <end position="95"/>
    </location>
</feature>
<feature type="region of interest" description="Disordered" evidence="1">
    <location>
        <begin position="111"/>
        <end position="130"/>
    </location>
</feature>
<sequence>MNRKDYLRQSIDIIDRAKYPQNSMEKLTEEEIEKIPEKGDSFKFKGYTLIFNGEKWSGTTEEGTRVRISDNRQNAATRKWRESLEKPRVSGEPSDEVRRAAFSALKNTGLRAKESQVAVKRASSVLGADATEEEMIRTAFKYKDQEPSPEDVKKEPEDKKASGKSLSDKLGPDKKAEDATADQIIQHIQDEYGMDREEAENIARKAGVNIGTEEPIGQDAAEEVTKEVTQGVEAGSYEERGSDIPEITLELYGKFLPSLKSAIVAGKEAKDNKTIDQLSDIEKMGLTVLISMNKIR</sequence>
<name>A0A0F9RHE3_9ZZZZ</name>
<feature type="region of interest" description="Disordered" evidence="1">
    <location>
        <begin position="137"/>
        <end position="240"/>
    </location>
</feature>
<feature type="compositionally biased region" description="Basic and acidic residues" evidence="1">
    <location>
        <begin position="188"/>
        <end position="203"/>
    </location>
</feature>
<accession>A0A0F9RHE3</accession>
<dbReference type="EMBL" id="LAZR01003589">
    <property type="protein sequence ID" value="KKN16693.1"/>
    <property type="molecule type" value="Genomic_DNA"/>
</dbReference>
<feature type="region of interest" description="Disordered" evidence="1">
    <location>
        <begin position="70"/>
        <end position="95"/>
    </location>
</feature>
<proteinExistence type="predicted"/>
<gene>
    <name evidence="2" type="ORF">LCGC14_0973340</name>
</gene>
<comment type="caution">
    <text evidence="2">The sequence shown here is derived from an EMBL/GenBank/DDBJ whole genome shotgun (WGS) entry which is preliminary data.</text>
</comment>
<reference evidence="2" key="1">
    <citation type="journal article" date="2015" name="Nature">
        <title>Complex archaea that bridge the gap between prokaryotes and eukaryotes.</title>
        <authorList>
            <person name="Spang A."/>
            <person name="Saw J.H."/>
            <person name="Jorgensen S.L."/>
            <person name="Zaremba-Niedzwiedzka K."/>
            <person name="Martijn J."/>
            <person name="Lind A.E."/>
            <person name="van Eijk R."/>
            <person name="Schleper C."/>
            <person name="Guy L."/>
            <person name="Ettema T.J."/>
        </authorList>
    </citation>
    <scope>NUCLEOTIDE SEQUENCE</scope>
</reference>
<evidence type="ECO:0000313" key="2">
    <source>
        <dbReference type="EMBL" id="KKN16693.1"/>
    </source>
</evidence>
<evidence type="ECO:0000256" key="1">
    <source>
        <dbReference type="SAM" id="MobiDB-lite"/>
    </source>
</evidence>
<dbReference type="AlphaFoldDB" id="A0A0F9RHE3"/>
<protein>
    <submittedName>
        <fullName evidence="2">Uncharacterized protein</fullName>
    </submittedName>
</protein>
<organism evidence="2">
    <name type="scientific">marine sediment metagenome</name>
    <dbReference type="NCBI Taxonomy" id="412755"/>
    <lineage>
        <taxon>unclassified sequences</taxon>
        <taxon>metagenomes</taxon>
        <taxon>ecological metagenomes</taxon>
    </lineage>
</organism>